<dbReference type="GO" id="GO:0016298">
    <property type="term" value="F:lipase activity"/>
    <property type="evidence" value="ECO:0007669"/>
    <property type="project" value="InterPro"/>
</dbReference>
<reference evidence="6" key="1">
    <citation type="submission" date="2015-12" db="EMBL/GenBank/DDBJ databases">
        <title>De novo transcriptome assembly of four potential Pierce s Disease insect vectors from Arizona vineyards.</title>
        <authorList>
            <person name="Tassone E.E."/>
        </authorList>
    </citation>
    <scope>NUCLEOTIDE SEQUENCE</scope>
</reference>
<sequence length="117" mass="13291">LVVNGHCPDTDNIRTYIYTRSNSEDPQFVTLDNITTSLYKPDRPNKLIIHGYNADMYQDSLQQIKTEYLKLVDANVWTVNWPSLCKGPCYPFAVYNLGHVGQCLAQLVVGLRRLVGT</sequence>
<dbReference type="GO" id="GO:0017171">
    <property type="term" value="F:serine hydrolase activity"/>
    <property type="evidence" value="ECO:0007669"/>
    <property type="project" value="TreeGrafter"/>
</dbReference>
<organism evidence="6">
    <name type="scientific">Clastoptera arizonana</name>
    <name type="common">Arizona spittle bug</name>
    <dbReference type="NCBI Taxonomy" id="38151"/>
    <lineage>
        <taxon>Eukaryota</taxon>
        <taxon>Metazoa</taxon>
        <taxon>Ecdysozoa</taxon>
        <taxon>Arthropoda</taxon>
        <taxon>Hexapoda</taxon>
        <taxon>Insecta</taxon>
        <taxon>Pterygota</taxon>
        <taxon>Neoptera</taxon>
        <taxon>Paraneoptera</taxon>
        <taxon>Hemiptera</taxon>
        <taxon>Auchenorrhyncha</taxon>
        <taxon>Cercopoidea</taxon>
        <taxon>Clastopteridae</taxon>
        <taxon>Clastoptera</taxon>
    </lineage>
</organism>
<gene>
    <name evidence="6" type="ORF">g.16217</name>
</gene>
<evidence type="ECO:0000256" key="4">
    <source>
        <dbReference type="RuleBase" id="RU004262"/>
    </source>
</evidence>
<dbReference type="GO" id="GO:0016042">
    <property type="term" value="P:lipid catabolic process"/>
    <property type="evidence" value="ECO:0007669"/>
    <property type="project" value="TreeGrafter"/>
</dbReference>
<dbReference type="Pfam" id="PF00151">
    <property type="entry name" value="Lipase"/>
    <property type="match status" value="1"/>
</dbReference>
<name>A0A1B6CVF0_9HEMI</name>
<dbReference type="PANTHER" id="PTHR11610:SF151">
    <property type="entry name" value="PHOSPHOLIPASE A1 MEMBER A-LIKE PROTEIN"/>
    <property type="match status" value="1"/>
</dbReference>
<proteinExistence type="inferred from homology"/>
<feature type="non-terminal residue" evidence="6">
    <location>
        <position position="1"/>
    </location>
</feature>
<dbReference type="InterPro" id="IPR029058">
    <property type="entry name" value="AB_hydrolase_fold"/>
</dbReference>
<comment type="subcellular location">
    <subcellularLocation>
        <location evidence="1">Secreted</location>
    </subcellularLocation>
</comment>
<dbReference type="SUPFAM" id="SSF53474">
    <property type="entry name" value="alpha/beta-Hydrolases"/>
    <property type="match status" value="1"/>
</dbReference>
<comment type="similarity">
    <text evidence="2 4">Belongs to the AB hydrolase superfamily. Lipase family.</text>
</comment>
<dbReference type="GO" id="GO:0005615">
    <property type="term" value="C:extracellular space"/>
    <property type="evidence" value="ECO:0007669"/>
    <property type="project" value="TreeGrafter"/>
</dbReference>
<dbReference type="InterPro" id="IPR013818">
    <property type="entry name" value="Lipase"/>
</dbReference>
<evidence type="ECO:0000256" key="2">
    <source>
        <dbReference type="ARBA" id="ARBA00010701"/>
    </source>
</evidence>
<dbReference type="EMBL" id="GEDC01019934">
    <property type="protein sequence ID" value="JAS17364.1"/>
    <property type="molecule type" value="Transcribed_RNA"/>
</dbReference>
<feature type="non-terminal residue" evidence="6">
    <location>
        <position position="117"/>
    </location>
</feature>
<evidence type="ECO:0000313" key="6">
    <source>
        <dbReference type="EMBL" id="JAS17364.1"/>
    </source>
</evidence>
<evidence type="ECO:0000256" key="3">
    <source>
        <dbReference type="ARBA" id="ARBA00022525"/>
    </source>
</evidence>
<feature type="domain" description="Lipase" evidence="5">
    <location>
        <begin position="10"/>
        <end position="112"/>
    </location>
</feature>
<keyword evidence="3" id="KW-0964">Secreted</keyword>
<evidence type="ECO:0000259" key="5">
    <source>
        <dbReference type="Pfam" id="PF00151"/>
    </source>
</evidence>
<dbReference type="Gene3D" id="3.40.50.1820">
    <property type="entry name" value="alpha/beta hydrolase"/>
    <property type="match status" value="1"/>
</dbReference>
<dbReference type="AlphaFoldDB" id="A0A1B6CVF0"/>
<accession>A0A1B6CVF0</accession>
<evidence type="ECO:0000256" key="1">
    <source>
        <dbReference type="ARBA" id="ARBA00004613"/>
    </source>
</evidence>
<protein>
    <recommendedName>
        <fullName evidence="5">Lipase domain-containing protein</fullName>
    </recommendedName>
</protein>
<dbReference type="InterPro" id="IPR000734">
    <property type="entry name" value="TAG_lipase"/>
</dbReference>
<dbReference type="PANTHER" id="PTHR11610">
    <property type="entry name" value="LIPASE"/>
    <property type="match status" value="1"/>
</dbReference>